<dbReference type="EMBL" id="UYRU01088893">
    <property type="protein sequence ID" value="VDN36434.1"/>
    <property type="molecule type" value="Genomic_DNA"/>
</dbReference>
<keyword evidence="3" id="KW-1185">Reference proteome</keyword>
<gene>
    <name evidence="2" type="ORF">DILT_LOCUS17030</name>
</gene>
<evidence type="ECO:0000313" key="3">
    <source>
        <dbReference type="Proteomes" id="UP000281553"/>
    </source>
</evidence>
<feature type="region of interest" description="Disordered" evidence="1">
    <location>
        <begin position="64"/>
        <end position="107"/>
    </location>
</feature>
<feature type="compositionally biased region" description="Basic and acidic residues" evidence="1">
    <location>
        <begin position="76"/>
        <end position="107"/>
    </location>
</feature>
<proteinExistence type="predicted"/>
<accession>A0A3P7N2A4</accession>
<name>A0A3P7N2A4_DIBLA</name>
<dbReference type="AlphaFoldDB" id="A0A3P7N2A4"/>
<organism evidence="2 3">
    <name type="scientific">Dibothriocephalus latus</name>
    <name type="common">Fish tapeworm</name>
    <name type="synonym">Diphyllobothrium latum</name>
    <dbReference type="NCBI Taxonomy" id="60516"/>
    <lineage>
        <taxon>Eukaryota</taxon>
        <taxon>Metazoa</taxon>
        <taxon>Spiralia</taxon>
        <taxon>Lophotrochozoa</taxon>
        <taxon>Platyhelminthes</taxon>
        <taxon>Cestoda</taxon>
        <taxon>Eucestoda</taxon>
        <taxon>Diphyllobothriidea</taxon>
        <taxon>Diphyllobothriidae</taxon>
        <taxon>Dibothriocephalus</taxon>
    </lineage>
</organism>
<evidence type="ECO:0000313" key="2">
    <source>
        <dbReference type="EMBL" id="VDN36434.1"/>
    </source>
</evidence>
<evidence type="ECO:0000256" key="1">
    <source>
        <dbReference type="SAM" id="MobiDB-lite"/>
    </source>
</evidence>
<sequence>MRVVFAFEAFDLLLKRTIFFFPDCQGGRRVISCHGTGPTYPQKGLKPSASGAALCKPEAVDEEPIIAEQTHLSTPQDRKGGEEAESKPDAHKQEGDQREIIDCKSGA</sequence>
<protein>
    <submittedName>
        <fullName evidence="2">Uncharacterized protein</fullName>
    </submittedName>
</protein>
<dbReference type="Proteomes" id="UP000281553">
    <property type="component" value="Unassembled WGS sequence"/>
</dbReference>
<reference evidence="2 3" key="1">
    <citation type="submission" date="2018-11" db="EMBL/GenBank/DDBJ databases">
        <authorList>
            <consortium name="Pathogen Informatics"/>
        </authorList>
    </citation>
    <scope>NUCLEOTIDE SEQUENCE [LARGE SCALE GENOMIC DNA]</scope>
</reference>